<evidence type="ECO:0000256" key="3">
    <source>
        <dbReference type="ARBA" id="ARBA00022741"/>
    </source>
</evidence>
<evidence type="ECO:0000259" key="14">
    <source>
        <dbReference type="PROSITE" id="PS51193"/>
    </source>
</evidence>
<dbReference type="InterPro" id="IPR011545">
    <property type="entry name" value="DEAD/DEAH_box_helicase_dom"/>
</dbReference>
<keyword evidence="6" id="KW-0067">ATP-binding</keyword>
<keyword evidence="8" id="KW-0411">Iron-sulfur</keyword>
<evidence type="ECO:0000256" key="7">
    <source>
        <dbReference type="ARBA" id="ARBA00023004"/>
    </source>
</evidence>
<keyword evidence="9" id="KW-0238">DNA-binding</keyword>
<keyword evidence="10" id="KW-0413">Isomerase</keyword>
<dbReference type="InterPro" id="IPR006555">
    <property type="entry name" value="ATP-dep_Helicase_C"/>
</dbReference>
<proteinExistence type="inferred from homology"/>
<dbReference type="Proteomes" id="UP001266357">
    <property type="component" value="Unassembled WGS sequence"/>
</dbReference>
<gene>
    <name evidence="15" type="ORF">RM573_02470</name>
</gene>
<dbReference type="SUPFAM" id="SSF52540">
    <property type="entry name" value="P-loop containing nucleoside triphosphate hydrolases"/>
    <property type="match status" value="2"/>
</dbReference>
<sequence length="646" mass="72387">MSLVAHAFSQSGLLAKILKGYSPRQAQIDMAVEVDLAIENKASLIVEAGTGTGKTFAYLIPSLLSEKKIIVSTGTKNLQEQLFHKDIPLIRKAMATNAQIALLKGRANYLCIYRLELYVKERGQLDAAMLADFVNVRKWANSTTSGDIGELVNVAEDSGIFPYVTSTVDNCLAKDCPHFDDCYLINARKKAIDADVVVVNHHLFFADMALKDTGFGELIPKADVVIFDEAHQIPDIASEYFGEAFSTRQILDLCSDVIQQFHTELTDVKQLGKAAEKCQKTAQEFRLLFNHDPERGNWREKINLPRFNQAFKNLKTDLDFLYQVIKLCLSRNEAIDNCFERAVNILSKYEIMANVEQNGMSFWYETTRRHVVLHLTPLSVAEKFSDYIKDSNAGWVFTSATLAVNGGFEHFSDQLGLTQATTLLVDSPFDYINQSQLIVPRYLPAANHPQRAQALANIAMPLIEASQGACFFLFTSYRMLNQVAEILSEHIQNPLLVQGQMSKRKILDEFIARDSAVLLATASFWEGVDVRGDKLTCVIIDKLPFASPDDPMLQARSEDVRRQGGDPFSEIQLPQAVIALKQGVGRLIRDVTDQGVMVICDDRLVTRPYGQVFLKSLPDMRRSRNIEKASHFLATLTSNNLTIEKE</sequence>
<accession>A0ABU2ZY19</accession>
<protein>
    <recommendedName>
        <fullName evidence="12">DNA 5'-3' helicase</fullName>
        <ecNumber evidence="12">5.6.2.3</ecNumber>
    </recommendedName>
</protein>
<comment type="catalytic activity">
    <reaction evidence="13">
        <text>ATP + H2O = ADP + phosphate + H(+)</text>
        <dbReference type="Rhea" id="RHEA:13065"/>
        <dbReference type="ChEBI" id="CHEBI:15377"/>
        <dbReference type="ChEBI" id="CHEBI:15378"/>
        <dbReference type="ChEBI" id="CHEBI:30616"/>
        <dbReference type="ChEBI" id="CHEBI:43474"/>
        <dbReference type="ChEBI" id="CHEBI:456216"/>
        <dbReference type="EC" id="5.6.2.3"/>
    </reaction>
</comment>
<dbReference type="Pfam" id="PF13307">
    <property type="entry name" value="Helicase_C_2"/>
    <property type="match status" value="1"/>
</dbReference>
<evidence type="ECO:0000256" key="6">
    <source>
        <dbReference type="ARBA" id="ARBA00022840"/>
    </source>
</evidence>
<evidence type="ECO:0000313" key="16">
    <source>
        <dbReference type="Proteomes" id="UP001266357"/>
    </source>
</evidence>
<dbReference type="SMART" id="SM00491">
    <property type="entry name" value="HELICc2"/>
    <property type="match status" value="1"/>
</dbReference>
<evidence type="ECO:0000256" key="1">
    <source>
        <dbReference type="ARBA" id="ARBA00001966"/>
    </source>
</evidence>
<keyword evidence="3" id="KW-0547">Nucleotide-binding</keyword>
<dbReference type="GO" id="GO:0016787">
    <property type="term" value="F:hydrolase activity"/>
    <property type="evidence" value="ECO:0007669"/>
    <property type="project" value="UniProtKB-KW"/>
</dbReference>
<reference evidence="15 16" key="1">
    <citation type="submission" date="2023-09" db="EMBL/GenBank/DDBJ databases">
        <authorList>
            <person name="Rey-Velasco X."/>
        </authorList>
    </citation>
    <scope>NUCLEOTIDE SEQUENCE [LARGE SCALE GENOMIC DNA]</scope>
    <source>
        <strain evidence="15 16">W431</strain>
    </source>
</reference>
<evidence type="ECO:0000256" key="2">
    <source>
        <dbReference type="ARBA" id="ARBA00022723"/>
    </source>
</evidence>
<dbReference type="EC" id="5.6.2.3" evidence="12"/>
<evidence type="ECO:0000256" key="10">
    <source>
        <dbReference type="ARBA" id="ARBA00023235"/>
    </source>
</evidence>
<dbReference type="InterPro" id="IPR010614">
    <property type="entry name" value="RAD3-like_helicase_DEAD"/>
</dbReference>
<name>A0ABU2ZY19_9GAMM</name>
<keyword evidence="16" id="KW-1185">Reference proteome</keyword>
<dbReference type="Gene3D" id="3.40.50.300">
    <property type="entry name" value="P-loop containing nucleotide triphosphate hydrolases"/>
    <property type="match status" value="2"/>
</dbReference>
<keyword evidence="2" id="KW-0479">Metal-binding</keyword>
<evidence type="ECO:0000256" key="4">
    <source>
        <dbReference type="ARBA" id="ARBA00022801"/>
    </source>
</evidence>
<dbReference type="InterPro" id="IPR014013">
    <property type="entry name" value="Helic_SF1/SF2_ATP-bd_DinG/Rad3"/>
</dbReference>
<feature type="domain" description="Helicase ATP-binding" evidence="14">
    <location>
        <begin position="13"/>
        <end position="275"/>
    </location>
</feature>
<evidence type="ECO:0000256" key="5">
    <source>
        <dbReference type="ARBA" id="ARBA00022806"/>
    </source>
</evidence>
<comment type="caution">
    <text evidence="15">The sequence shown here is derived from an EMBL/GenBank/DDBJ whole genome shotgun (WGS) entry which is preliminary data.</text>
</comment>
<evidence type="ECO:0000256" key="8">
    <source>
        <dbReference type="ARBA" id="ARBA00023014"/>
    </source>
</evidence>
<dbReference type="PROSITE" id="PS51193">
    <property type="entry name" value="HELICASE_ATP_BIND_2"/>
    <property type="match status" value="1"/>
</dbReference>
<dbReference type="PANTHER" id="PTHR11472">
    <property type="entry name" value="DNA REPAIR DEAD HELICASE RAD3/XP-D SUBFAMILY MEMBER"/>
    <property type="match status" value="1"/>
</dbReference>
<keyword evidence="4 15" id="KW-0378">Hydrolase</keyword>
<dbReference type="InterPro" id="IPR045028">
    <property type="entry name" value="DinG/Rad3-like"/>
</dbReference>
<evidence type="ECO:0000256" key="12">
    <source>
        <dbReference type="ARBA" id="ARBA00044969"/>
    </source>
</evidence>
<dbReference type="Pfam" id="PF06733">
    <property type="entry name" value="DEAD_2"/>
    <property type="match status" value="1"/>
</dbReference>
<evidence type="ECO:0000256" key="13">
    <source>
        <dbReference type="ARBA" id="ARBA00048954"/>
    </source>
</evidence>
<dbReference type="Pfam" id="PF00270">
    <property type="entry name" value="DEAD"/>
    <property type="match status" value="1"/>
</dbReference>
<organism evidence="15 16">
    <name type="scientific">Thalassotalea castellviae</name>
    <dbReference type="NCBI Taxonomy" id="3075612"/>
    <lineage>
        <taxon>Bacteria</taxon>
        <taxon>Pseudomonadati</taxon>
        <taxon>Pseudomonadota</taxon>
        <taxon>Gammaproteobacteria</taxon>
        <taxon>Alteromonadales</taxon>
        <taxon>Colwelliaceae</taxon>
        <taxon>Thalassotalea</taxon>
    </lineage>
</organism>
<dbReference type="SMART" id="SM00487">
    <property type="entry name" value="DEXDc"/>
    <property type="match status" value="1"/>
</dbReference>
<comment type="cofactor">
    <cofactor evidence="1">
        <name>[4Fe-4S] cluster</name>
        <dbReference type="ChEBI" id="CHEBI:49883"/>
    </cofactor>
</comment>
<evidence type="ECO:0000313" key="15">
    <source>
        <dbReference type="EMBL" id="MDT0602450.1"/>
    </source>
</evidence>
<comment type="similarity">
    <text evidence="11">Belongs to the helicase family. DinG subfamily.</text>
</comment>
<keyword evidence="7" id="KW-0408">Iron</keyword>
<dbReference type="EMBL" id="JAVRIF010000001">
    <property type="protein sequence ID" value="MDT0602450.1"/>
    <property type="molecule type" value="Genomic_DNA"/>
</dbReference>
<keyword evidence="5 15" id="KW-0347">Helicase</keyword>
<dbReference type="GO" id="GO:0003678">
    <property type="term" value="F:DNA helicase activity"/>
    <property type="evidence" value="ECO:0007669"/>
    <property type="project" value="UniProtKB-EC"/>
</dbReference>
<dbReference type="PANTHER" id="PTHR11472:SF34">
    <property type="entry name" value="REGULATOR OF TELOMERE ELONGATION HELICASE 1"/>
    <property type="match status" value="1"/>
</dbReference>
<dbReference type="RefSeq" id="WP_311576710.1">
    <property type="nucleotide sequence ID" value="NZ_JAVRIF010000001.1"/>
</dbReference>
<evidence type="ECO:0000256" key="11">
    <source>
        <dbReference type="ARBA" id="ARBA00038058"/>
    </source>
</evidence>
<dbReference type="InterPro" id="IPR014001">
    <property type="entry name" value="Helicase_ATP-bd"/>
</dbReference>
<dbReference type="InterPro" id="IPR027417">
    <property type="entry name" value="P-loop_NTPase"/>
</dbReference>
<evidence type="ECO:0000256" key="9">
    <source>
        <dbReference type="ARBA" id="ARBA00023125"/>
    </source>
</evidence>